<keyword evidence="10" id="KW-0560">Oxidoreductase</keyword>
<reference evidence="10 11" key="1">
    <citation type="submission" date="2019-09" db="EMBL/GenBank/DDBJ databases">
        <title>Complete genome sequence of Francisella marina E103-15.</title>
        <authorList>
            <person name="Tekedar H.C."/>
            <person name="Griffin M.J."/>
            <person name="Waldbieser G.C."/>
            <person name="Soto E."/>
        </authorList>
    </citation>
    <scope>NUCLEOTIDE SEQUENCE [LARGE SCALE GENOMIC DNA]</scope>
    <source>
        <strain evidence="10 11">E103-15</strain>
    </source>
</reference>
<dbReference type="InterPro" id="IPR036929">
    <property type="entry name" value="DsbDN_sf"/>
</dbReference>
<feature type="transmembrane region" description="Helical" evidence="7">
    <location>
        <begin position="219"/>
        <end position="243"/>
    </location>
</feature>
<evidence type="ECO:0000256" key="1">
    <source>
        <dbReference type="ARBA" id="ARBA00004651"/>
    </source>
</evidence>
<name>A0ABX5ZFD3_9GAMM</name>
<feature type="transmembrane region" description="Helical" evidence="7">
    <location>
        <begin position="298"/>
        <end position="320"/>
    </location>
</feature>
<feature type="transmembrane region" description="Helical" evidence="7">
    <location>
        <begin position="473"/>
        <end position="492"/>
    </location>
</feature>
<evidence type="ECO:0000256" key="3">
    <source>
        <dbReference type="ARBA" id="ARBA00022692"/>
    </source>
</evidence>
<comment type="subcellular location">
    <subcellularLocation>
        <location evidence="1">Cell membrane</location>
        <topology evidence="1">Multi-pass membrane protein</topology>
    </subcellularLocation>
</comment>
<keyword evidence="5 7" id="KW-1133">Transmembrane helix</keyword>
<accession>A0ABX5ZFD3</accession>
<dbReference type="InterPro" id="IPR028250">
    <property type="entry name" value="DsbDN"/>
</dbReference>
<dbReference type="RefSeq" id="WP_149368391.1">
    <property type="nucleotide sequence ID" value="NZ_CP043550.1"/>
</dbReference>
<dbReference type="InterPro" id="IPR013766">
    <property type="entry name" value="Thioredoxin_domain"/>
</dbReference>
<dbReference type="SUPFAM" id="SSF74863">
    <property type="entry name" value="Thiol:disulfide interchange protein DsbD, N-terminal domain (DsbD-alpha)"/>
    <property type="match status" value="1"/>
</dbReference>
<dbReference type="InterPro" id="IPR035671">
    <property type="entry name" value="DsbD_gamma"/>
</dbReference>
<dbReference type="EC" id="1.8.1.8" evidence="10"/>
<feature type="chain" id="PRO_5046404865" evidence="8">
    <location>
        <begin position="27"/>
        <end position="624"/>
    </location>
</feature>
<dbReference type="Gene3D" id="3.40.30.10">
    <property type="entry name" value="Glutaredoxin"/>
    <property type="match status" value="1"/>
</dbReference>
<gene>
    <name evidence="10" type="primary">dsbD</name>
    <name evidence="10" type="ORF">F0R74_04230</name>
</gene>
<evidence type="ECO:0000256" key="7">
    <source>
        <dbReference type="SAM" id="Phobius"/>
    </source>
</evidence>
<evidence type="ECO:0000259" key="9">
    <source>
        <dbReference type="PROSITE" id="PS51352"/>
    </source>
</evidence>
<evidence type="ECO:0000256" key="5">
    <source>
        <dbReference type="ARBA" id="ARBA00022989"/>
    </source>
</evidence>
<feature type="transmembrane region" description="Helical" evidence="7">
    <location>
        <begin position="264"/>
        <end position="286"/>
    </location>
</feature>
<keyword evidence="8" id="KW-0732">Signal</keyword>
<dbReference type="EMBL" id="CP043550">
    <property type="protein sequence ID" value="QEO57099.1"/>
    <property type="molecule type" value="Genomic_DNA"/>
</dbReference>
<feature type="transmembrane region" description="Helical" evidence="7">
    <location>
        <begin position="419"/>
        <end position="436"/>
    </location>
</feature>
<dbReference type="SUPFAM" id="SSF52833">
    <property type="entry name" value="Thioredoxin-like"/>
    <property type="match status" value="1"/>
</dbReference>
<sequence length="624" mass="68566">MLQKTKLFYVLILVGIGVLLSSFANASATQQNLVANAIDSIAPGSMSLADKSMLKQYSVDRNFQLQVKILNENTLIATWNIKPGNYLYLKNFSFYSLTPQQVNIQKVIFPKTYHIKDDPFYGRVKIYKDSVAIKLKISRSNKTINKLPLVIAYQGCSESGICFAPIQQKFNLDLSSTNKIYEGEEYFGQLPKELQKKLDVTHSNIGDSDYTSFLSHTNIVWAFLIFFGLGLLLTFTPCVLPLLPIISSIVTGQKQLTTTKAFSISLSYVLGMAISYAVVGVLAGIFGGGIQNILQTPWAIGAMALLFVVMAVAMFGVFELKIPSFILSSVNNLSSKQKSGTYIGVFIMGILSTLIVSTCVTAPLVAVLAYISYSGNAFYGGLILFAMGLGMGVPILIVGTTSGSILPKAGNWMHTVKHISGFMLLGLAIYMLSKIIPARFTLLLTGILILSLAVYSGAFSFYIKTASAKVRQLFAYIFLVYGSTLLIGFLMGNTSIIEPLGATAAQINQPQLEFEQVTNSKQLHRALEKVKKQGKPVIVDYYANWCLDCQYMKHTTFADPKVINKLKNYKLIQANVTDVGQDSSKLLKEFNLFGPPSVIIFDQKGHKEKSFVGKVDAKELLNSI</sequence>
<keyword evidence="11" id="KW-1185">Reference proteome</keyword>
<dbReference type="Pfam" id="PF13899">
    <property type="entry name" value="Thioredoxin_7"/>
    <property type="match status" value="1"/>
</dbReference>
<feature type="transmembrane region" description="Helical" evidence="7">
    <location>
        <begin position="442"/>
        <end position="461"/>
    </location>
</feature>
<protein>
    <submittedName>
        <fullName evidence="10">Protein-disulfide reductase DsbD</fullName>
        <ecNumber evidence="10">1.8.1.8</ecNumber>
    </submittedName>
</protein>
<keyword evidence="2" id="KW-1003">Cell membrane</keyword>
<dbReference type="Pfam" id="PF11412">
    <property type="entry name" value="DsbD_N"/>
    <property type="match status" value="1"/>
</dbReference>
<proteinExistence type="predicted"/>
<dbReference type="PANTHER" id="PTHR32234:SF0">
    <property type="entry name" value="THIOL:DISULFIDE INTERCHANGE PROTEIN DSBD"/>
    <property type="match status" value="1"/>
</dbReference>
<feature type="transmembrane region" description="Helical" evidence="7">
    <location>
        <begin position="377"/>
        <end position="398"/>
    </location>
</feature>
<dbReference type="Pfam" id="PF02683">
    <property type="entry name" value="DsbD_TM"/>
    <property type="match status" value="1"/>
</dbReference>
<keyword evidence="4" id="KW-0201">Cytochrome c-type biogenesis</keyword>
<dbReference type="Gene3D" id="2.60.40.1250">
    <property type="entry name" value="Thiol:disulfide interchange protein DsbD, N-terminal domain"/>
    <property type="match status" value="1"/>
</dbReference>
<keyword evidence="6 7" id="KW-0472">Membrane</keyword>
<dbReference type="PROSITE" id="PS51352">
    <property type="entry name" value="THIOREDOXIN_2"/>
    <property type="match status" value="1"/>
</dbReference>
<dbReference type="GO" id="GO:0047134">
    <property type="term" value="F:protein-disulfide reductase [NAD(P)H] activity"/>
    <property type="evidence" value="ECO:0007669"/>
    <property type="project" value="UniProtKB-EC"/>
</dbReference>
<feature type="signal peptide" evidence="8">
    <location>
        <begin position="1"/>
        <end position="26"/>
    </location>
</feature>
<dbReference type="Proteomes" id="UP000322509">
    <property type="component" value="Chromosome"/>
</dbReference>
<evidence type="ECO:0000256" key="6">
    <source>
        <dbReference type="ARBA" id="ARBA00023136"/>
    </source>
</evidence>
<feature type="domain" description="Thioredoxin" evidence="9">
    <location>
        <begin position="498"/>
        <end position="624"/>
    </location>
</feature>
<dbReference type="InterPro" id="IPR003834">
    <property type="entry name" value="Cyt_c_assmbl_TM_dom"/>
</dbReference>
<organism evidence="10 11">
    <name type="scientific">Francisella marina</name>
    <dbReference type="NCBI Taxonomy" id="2249302"/>
    <lineage>
        <taxon>Bacteria</taxon>
        <taxon>Pseudomonadati</taxon>
        <taxon>Pseudomonadota</taxon>
        <taxon>Gammaproteobacteria</taxon>
        <taxon>Thiotrichales</taxon>
        <taxon>Francisellaceae</taxon>
        <taxon>Francisella</taxon>
    </lineage>
</organism>
<dbReference type="PANTHER" id="PTHR32234">
    <property type="entry name" value="THIOL:DISULFIDE INTERCHANGE PROTEIN DSBD"/>
    <property type="match status" value="1"/>
</dbReference>
<keyword evidence="3 7" id="KW-0812">Transmembrane</keyword>
<evidence type="ECO:0000256" key="2">
    <source>
        <dbReference type="ARBA" id="ARBA00022475"/>
    </source>
</evidence>
<evidence type="ECO:0000256" key="4">
    <source>
        <dbReference type="ARBA" id="ARBA00022748"/>
    </source>
</evidence>
<dbReference type="CDD" id="cd02953">
    <property type="entry name" value="DsbDgamma"/>
    <property type="match status" value="1"/>
</dbReference>
<dbReference type="NCBIfam" id="NF001419">
    <property type="entry name" value="PRK00293.1"/>
    <property type="match status" value="1"/>
</dbReference>
<feature type="transmembrane region" description="Helical" evidence="7">
    <location>
        <begin position="341"/>
        <end position="371"/>
    </location>
</feature>
<dbReference type="InterPro" id="IPR036249">
    <property type="entry name" value="Thioredoxin-like_sf"/>
</dbReference>
<evidence type="ECO:0000256" key="8">
    <source>
        <dbReference type="SAM" id="SignalP"/>
    </source>
</evidence>
<evidence type="ECO:0000313" key="10">
    <source>
        <dbReference type="EMBL" id="QEO57099.1"/>
    </source>
</evidence>
<evidence type="ECO:0000313" key="11">
    <source>
        <dbReference type="Proteomes" id="UP000322509"/>
    </source>
</evidence>